<gene>
    <name evidence="1" type="ORF">LY79DRAFT_248226</name>
</gene>
<dbReference type="GeneID" id="85436062"/>
<reference evidence="1" key="1">
    <citation type="submission" date="2021-06" db="EMBL/GenBank/DDBJ databases">
        <title>Comparative genomics, transcriptomics and evolutionary studies reveal genomic signatures of adaptation to plant cell wall in hemibiotrophic fungi.</title>
        <authorList>
            <consortium name="DOE Joint Genome Institute"/>
            <person name="Baroncelli R."/>
            <person name="Diaz J.F."/>
            <person name="Benocci T."/>
            <person name="Peng M."/>
            <person name="Battaglia E."/>
            <person name="Haridas S."/>
            <person name="Andreopoulos W."/>
            <person name="Labutti K."/>
            <person name="Pangilinan J."/>
            <person name="Floch G.L."/>
            <person name="Makela M.R."/>
            <person name="Henrissat B."/>
            <person name="Grigoriev I.V."/>
            <person name="Crouch J.A."/>
            <person name="De Vries R.P."/>
            <person name="Sukno S.A."/>
            <person name="Thon M.R."/>
        </authorList>
    </citation>
    <scope>NUCLEOTIDE SEQUENCE</scope>
    <source>
        <strain evidence="1">CBS 125086</strain>
    </source>
</reference>
<dbReference type="AlphaFoldDB" id="A0AAD8QAE2"/>
<protein>
    <submittedName>
        <fullName evidence="1">Uncharacterized protein</fullName>
    </submittedName>
</protein>
<dbReference type="RefSeq" id="XP_060419246.1">
    <property type="nucleotide sequence ID" value="XM_060551822.1"/>
</dbReference>
<evidence type="ECO:0000313" key="2">
    <source>
        <dbReference type="Proteomes" id="UP001230504"/>
    </source>
</evidence>
<proteinExistence type="predicted"/>
<evidence type="ECO:0000313" key="1">
    <source>
        <dbReference type="EMBL" id="KAK1598569.1"/>
    </source>
</evidence>
<name>A0AAD8QAE2_9PEZI</name>
<accession>A0AAD8QAE2</accession>
<sequence length="179" mass="19871">MIMQSDVYSLIHTAPSMEHFSYLPDPIGSSHQICLYRPPVGTLYPYSHIKSYSAGGSKVHPSHLESHRTAPHRSRLSGCVWVCAELSTPSMSRLTAQEPRIPVIMAESDTPKARPQPSWCAAHVLDWTKDTPPRRVEIFPGSSALSLSVLRMRPLKLLKPQSEIRILDIAYGRCATAGL</sequence>
<comment type="caution">
    <text evidence="1">The sequence shown here is derived from an EMBL/GenBank/DDBJ whole genome shotgun (WGS) entry which is preliminary data.</text>
</comment>
<dbReference type="EMBL" id="JAHLJV010000004">
    <property type="protein sequence ID" value="KAK1598569.1"/>
    <property type="molecule type" value="Genomic_DNA"/>
</dbReference>
<keyword evidence="2" id="KW-1185">Reference proteome</keyword>
<organism evidence="1 2">
    <name type="scientific">Colletotrichum navitas</name>
    <dbReference type="NCBI Taxonomy" id="681940"/>
    <lineage>
        <taxon>Eukaryota</taxon>
        <taxon>Fungi</taxon>
        <taxon>Dikarya</taxon>
        <taxon>Ascomycota</taxon>
        <taxon>Pezizomycotina</taxon>
        <taxon>Sordariomycetes</taxon>
        <taxon>Hypocreomycetidae</taxon>
        <taxon>Glomerellales</taxon>
        <taxon>Glomerellaceae</taxon>
        <taxon>Colletotrichum</taxon>
        <taxon>Colletotrichum graminicola species complex</taxon>
    </lineage>
</organism>
<dbReference type="Proteomes" id="UP001230504">
    <property type="component" value="Unassembled WGS sequence"/>
</dbReference>